<dbReference type="Proteomes" id="UP000549394">
    <property type="component" value="Unassembled WGS sequence"/>
</dbReference>
<dbReference type="OrthoDB" id="5957927at2759"/>
<feature type="domain" description="Apple" evidence="1">
    <location>
        <begin position="211"/>
        <end position="291"/>
    </location>
</feature>
<feature type="domain" description="Apple" evidence="1">
    <location>
        <begin position="378"/>
        <end position="453"/>
    </location>
</feature>
<accession>A0A7I8W7A1</accession>
<gene>
    <name evidence="2" type="ORF">DGYR_LOCUS11735</name>
</gene>
<dbReference type="InterPro" id="IPR003609">
    <property type="entry name" value="Pan_app"/>
</dbReference>
<evidence type="ECO:0000313" key="2">
    <source>
        <dbReference type="EMBL" id="CAD5124148.1"/>
    </source>
</evidence>
<dbReference type="Gene3D" id="3.50.4.10">
    <property type="entry name" value="Hepatocyte Growth Factor"/>
    <property type="match status" value="4"/>
</dbReference>
<dbReference type="PANTHER" id="PTHR47327">
    <property type="entry name" value="FI18240P1-RELATED"/>
    <property type="match status" value="1"/>
</dbReference>
<feature type="domain" description="Apple" evidence="1">
    <location>
        <begin position="293"/>
        <end position="372"/>
    </location>
</feature>
<comment type="caution">
    <text evidence="2">The sequence shown here is derived from an EMBL/GenBank/DDBJ whole genome shotgun (WGS) entry which is preliminary data.</text>
</comment>
<dbReference type="Pfam" id="PF00024">
    <property type="entry name" value="PAN_1"/>
    <property type="match status" value="5"/>
</dbReference>
<protein>
    <submittedName>
        <fullName evidence="2">DgyrCDS12448</fullName>
    </submittedName>
</protein>
<dbReference type="PANTHER" id="PTHR47327:SF1">
    <property type="entry name" value="RE15579P"/>
    <property type="match status" value="1"/>
</dbReference>
<dbReference type="SMART" id="SM00473">
    <property type="entry name" value="PAN_AP"/>
    <property type="match status" value="5"/>
</dbReference>
<dbReference type="SUPFAM" id="SSF57414">
    <property type="entry name" value="Hairpin loop containing domain-like"/>
    <property type="match status" value="5"/>
</dbReference>
<dbReference type="InterPro" id="IPR052774">
    <property type="entry name" value="Celegans_DevNeuronal_Protein"/>
</dbReference>
<dbReference type="EMBL" id="CAJFCJ010000020">
    <property type="protein sequence ID" value="CAD5124148.1"/>
    <property type="molecule type" value="Genomic_DNA"/>
</dbReference>
<keyword evidence="3" id="KW-1185">Reference proteome</keyword>
<sequence length="539" mass="62604">MLQAFRRICDCLRDSEELVYDTSEGDCVRICLEEKRNCRSISYDTKTSTCMFSKYTRKTNPSSFITLSGGRYFEKKPDCRPECILGPSPGFRLKSDILKTLNTKNDLECIEACLAMKPSGICLSADRNKLNKICTLHSKTRRSQAAVFAPSIRYIYWDVDCQEDDFEISGDDSGSGSGCESSLCLNDDDICEPGNCNKVQAVDCREENIECEGEITCFKEFEKKHLIFNDIKIFPTTSRELCQSSCLLTPGCKSSEYDKVKAKCYISRESSKTKPFSFRDHGNVIYWERNNVCSSACFLRQFENHFLGGYNWKKLKVKNSLQCMTFCLSNNQCSSADFNKKTNTCFLSKESQLTQRFRLRRNNDYIFWARGCRAEYPCFVALYNRRLLKSDFDSVDGISEKECAKLCMERQCRSINYEFISKTCYLNRFTRLYFPFQYVKAEGIIYMEKKGVCKPDCYYKKIERSTKIEFEGETFNSKSEDTCFEECLNRSEACTTVEFNREENRCRIENKVQKRLTIESQPFSDSTKYIYWTLECPGE</sequence>
<dbReference type="CDD" id="cd01099">
    <property type="entry name" value="PAN_AP_HGF"/>
    <property type="match status" value="1"/>
</dbReference>
<organism evidence="2 3">
    <name type="scientific">Dimorphilus gyrociliatus</name>
    <dbReference type="NCBI Taxonomy" id="2664684"/>
    <lineage>
        <taxon>Eukaryota</taxon>
        <taxon>Metazoa</taxon>
        <taxon>Spiralia</taxon>
        <taxon>Lophotrochozoa</taxon>
        <taxon>Annelida</taxon>
        <taxon>Polychaeta</taxon>
        <taxon>Polychaeta incertae sedis</taxon>
        <taxon>Dinophilidae</taxon>
        <taxon>Dimorphilus</taxon>
    </lineage>
</organism>
<dbReference type="PROSITE" id="PS50948">
    <property type="entry name" value="PAN"/>
    <property type="match status" value="5"/>
</dbReference>
<dbReference type="AlphaFoldDB" id="A0A7I8W7A1"/>
<name>A0A7I8W7A1_9ANNE</name>
<evidence type="ECO:0000313" key="3">
    <source>
        <dbReference type="Proteomes" id="UP000549394"/>
    </source>
</evidence>
<feature type="domain" description="Apple" evidence="1">
    <location>
        <begin position="457"/>
        <end position="536"/>
    </location>
</feature>
<reference evidence="2 3" key="1">
    <citation type="submission" date="2020-08" db="EMBL/GenBank/DDBJ databases">
        <authorList>
            <person name="Hejnol A."/>
        </authorList>
    </citation>
    <scope>NUCLEOTIDE SEQUENCE [LARGE SCALE GENOMIC DNA]</scope>
</reference>
<proteinExistence type="predicted"/>
<dbReference type="GO" id="GO:0009653">
    <property type="term" value="P:anatomical structure morphogenesis"/>
    <property type="evidence" value="ECO:0007669"/>
    <property type="project" value="TreeGrafter"/>
</dbReference>
<feature type="domain" description="Apple" evidence="1">
    <location>
        <begin position="79"/>
        <end position="161"/>
    </location>
</feature>
<evidence type="ECO:0000259" key="1">
    <source>
        <dbReference type="PROSITE" id="PS50948"/>
    </source>
</evidence>